<feature type="transmembrane region" description="Helical" evidence="9">
    <location>
        <begin position="131"/>
        <end position="150"/>
    </location>
</feature>
<keyword evidence="3" id="KW-1003">Cell membrane</keyword>
<dbReference type="InterPro" id="IPR045324">
    <property type="entry name" value="Small_multidrug_res"/>
</dbReference>
<protein>
    <recommendedName>
        <fullName evidence="12">Multidrug efflux SMR transporter</fullName>
    </recommendedName>
</protein>
<evidence type="ECO:0000313" key="11">
    <source>
        <dbReference type="Proteomes" id="UP000319769"/>
    </source>
</evidence>
<dbReference type="Proteomes" id="UP000319769">
    <property type="component" value="Unassembled WGS sequence"/>
</dbReference>
<feature type="transmembrane region" description="Helical" evidence="9">
    <location>
        <begin position="102"/>
        <end position="124"/>
    </location>
</feature>
<dbReference type="SUPFAM" id="SSF103481">
    <property type="entry name" value="Multidrug resistance efflux transporter EmrE"/>
    <property type="match status" value="1"/>
</dbReference>
<feature type="compositionally biased region" description="Low complexity" evidence="8">
    <location>
        <begin position="1"/>
        <end position="12"/>
    </location>
</feature>
<keyword evidence="11" id="KW-1185">Reference proteome</keyword>
<dbReference type="Pfam" id="PF00893">
    <property type="entry name" value="Multi_Drug_Res"/>
    <property type="match status" value="1"/>
</dbReference>
<evidence type="ECO:0000256" key="2">
    <source>
        <dbReference type="ARBA" id="ARBA00022448"/>
    </source>
</evidence>
<keyword evidence="2" id="KW-0813">Transport</keyword>
<dbReference type="PANTHER" id="PTHR30561">
    <property type="entry name" value="SMR FAMILY PROTON-DEPENDENT DRUG EFFLUX TRANSPORTER SUGE"/>
    <property type="match status" value="1"/>
</dbReference>
<dbReference type="InterPro" id="IPR037185">
    <property type="entry name" value="EmrE-like"/>
</dbReference>
<evidence type="ECO:0000256" key="3">
    <source>
        <dbReference type="ARBA" id="ARBA00022475"/>
    </source>
</evidence>
<evidence type="ECO:0000256" key="1">
    <source>
        <dbReference type="ARBA" id="ARBA00004651"/>
    </source>
</evidence>
<comment type="subcellular location">
    <subcellularLocation>
        <location evidence="1 7">Cell membrane</location>
        <topology evidence="1 7">Multi-pass membrane protein</topology>
    </subcellularLocation>
</comment>
<keyword evidence="4 7" id="KW-0812">Transmembrane</keyword>
<dbReference type="Gene3D" id="1.10.3730.20">
    <property type="match status" value="1"/>
</dbReference>
<evidence type="ECO:0000256" key="5">
    <source>
        <dbReference type="ARBA" id="ARBA00022989"/>
    </source>
</evidence>
<dbReference type="InterPro" id="IPR000390">
    <property type="entry name" value="Small_drug/metabolite_transptr"/>
</dbReference>
<evidence type="ECO:0008006" key="12">
    <source>
        <dbReference type="Google" id="ProtNLM"/>
    </source>
</evidence>
<organism evidence="10 11">
    <name type="scientific">Amycolatopsis acidicola</name>
    <dbReference type="NCBI Taxonomy" id="2596893"/>
    <lineage>
        <taxon>Bacteria</taxon>
        <taxon>Bacillati</taxon>
        <taxon>Actinomycetota</taxon>
        <taxon>Actinomycetes</taxon>
        <taxon>Pseudonocardiales</taxon>
        <taxon>Pseudonocardiaceae</taxon>
        <taxon>Amycolatopsis</taxon>
    </lineage>
</organism>
<proteinExistence type="inferred from homology"/>
<accession>A0A5N0VFV0</accession>
<name>A0A5N0VFV0_9PSEU</name>
<feature type="transmembrane region" description="Helical" evidence="9">
    <location>
        <begin position="76"/>
        <end position="96"/>
    </location>
</feature>
<dbReference type="AlphaFoldDB" id="A0A5N0VFV0"/>
<keyword evidence="6 9" id="KW-0472">Membrane</keyword>
<evidence type="ECO:0000313" key="10">
    <source>
        <dbReference type="EMBL" id="KAA9163691.1"/>
    </source>
</evidence>
<keyword evidence="5 9" id="KW-1133">Transmembrane helix</keyword>
<evidence type="ECO:0000256" key="9">
    <source>
        <dbReference type="SAM" id="Phobius"/>
    </source>
</evidence>
<sequence>MRARVGDAAGRAAVRRPARPCPSGRAGPDRRRRARVADPASGGGPVTLLLLAAAVLTQAIGITATRAADGLRKPGWVVVALVGIGASVALMSRALAHGLPFATGYGIWSGAGVACAALSGAVLFGDRLARGQTAGLVLVVAGVMTVYSGGS</sequence>
<evidence type="ECO:0000256" key="4">
    <source>
        <dbReference type="ARBA" id="ARBA00022692"/>
    </source>
</evidence>
<evidence type="ECO:0000256" key="7">
    <source>
        <dbReference type="RuleBase" id="RU003942"/>
    </source>
</evidence>
<feature type="transmembrane region" description="Helical" evidence="9">
    <location>
        <begin position="46"/>
        <end position="64"/>
    </location>
</feature>
<comment type="caution">
    <text evidence="10">The sequence shown here is derived from an EMBL/GenBank/DDBJ whole genome shotgun (WGS) entry which is preliminary data.</text>
</comment>
<evidence type="ECO:0000256" key="8">
    <source>
        <dbReference type="SAM" id="MobiDB-lite"/>
    </source>
</evidence>
<dbReference type="GO" id="GO:0022857">
    <property type="term" value="F:transmembrane transporter activity"/>
    <property type="evidence" value="ECO:0007669"/>
    <property type="project" value="InterPro"/>
</dbReference>
<reference evidence="10" key="1">
    <citation type="submission" date="2019-09" db="EMBL/GenBank/DDBJ databases">
        <authorList>
            <person name="Teo W.F.A."/>
            <person name="Duangmal K."/>
        </authorList>
    </citation>
    <scope>NUCLEOTIDE SEQUENCE [LARGE SCALE GENOMIC DNA]</scope>
    <source>
        <strain evidence="10">K81G1</strain>
    </source>
</reference>
<gene>
    <name evidence="10" type="ORF">FPZ12_008965</name>
</gene>
<dbReference type="PANTHER" id="PTHR30561:SF1">
    <property type="entry name" value="MULTIDRUG TRANSPORTER EMRE"/>
    <property type="match status" value="1"/>
</dbReference>
<comment type="similarity">
    <text evidence="7">Belongs to the drug/metabolite transporter (DMT) superfamily. Small multidrug resistance (SMR) (TC 2.A.7.1) family.</text>
</comment>
<dbReference type="EMBL" id="VMNW02000009">
    <property type="protein sequence ID" value="KAA9163691.1"/>
    <property type="molecule type" value="Genomic_DNA"/>
</dbReference>
<dbReference type="GO" id="GO:0005886">
    <property type="term" value="C:plasma membrane"/>
    <property type="evidence" value="ECO:0007669"/>
    <property type="project" value="UniProtKB-SubCell"/>
</dbReference>
<feature type="region of interest" description="Disordered" evidence="8">
    <location>
        <begin position="1"/>
        <end position="40"/>
    </location>
</feature>
<evidence type="ECO:0000256" key="6">
    <source>
        <dbReference type="ARBA" id="ARBA00023136"/>
    </source>
</evidence>